<feature type="domain" description="IFT140 first beta-propeller" evidence="8">
    <location>
        <begin position="68"/>
        <end position="502"/>
    </location>
</feature>
<dbReference type="FunFam" id="1.25.40.470:FF:000011">
    <property type="entry name" value="Intraflagellar transport protein 140"/>
    <property type="match status" value="1"/>
</dbReference>
<dbReference type="Gene3D" id="1.25.40.470">
    <property type="match status" value="1"/>
</dbReference>
<comment type="caution">
    <text evidence="13">The sequence shown here is derived from an EMBL/GenBank/DDBJ whole genome shotgun (WGS) entry which is preliminary data.</text>
</comment>
<feature type="region of interest" description="Disordered" evidence="7">
    <location>
        <begin position="447"/>
        <end position="466"/>
    </location>
</feature>
<evidence type="ECO:0000256" key="2">
    <source>
        <dbReference type="ARBA" id="ARBA00022574"/>
    </source>
</evidence>
<dbReference type="FunCoup" id="A0A6L2PMC5">
    <property type="interactions" value="576"/>
</dbReference>
<dbReference type="EMBL" id="BLKM01010978">
    <property type="protein sequence ID" value="GFG31708.1"/>
    <property type="molecule type" value="Genomic_DNA"/>
</dbReference>
<keyword evidence="4" id="KW-0802">TPR repeat</keyword>
<feature type="domain" description="IFT140 second beta-propeller" evidence="9">
    <location>
        <begin position="512"/>
        <end position="781"/>
    </location>
</feature>
<dbReference type="Pfam" id="PF23383">
    <property type="entry name" value="Beta-prop_IFT140_1st"/>
    <property type="match status" value="1"/>
</dbReference>
<dbReference type="PANTHER" id="PTHR15722">
    <property type="entry name" value="IFT140/172-RELATED"/>
    <property type="match status" value="1"/>
</dbReference>
<dbReference type="InterPro" id="IPR056155">
    <property type="entry name" value="Beta-prop_IFT140_2nd"/>
</dbReference>
<evidence type="ECO:0000256" key="7">
    <source>
        <dbReference type="SAM" id="MobiDB-lite"/>
    </source>
</evidence>
<dbReference type="Proteomes" id="UP000502823">
    <property type="component" value="Unassembled WGS sequence"/>
</dbReference>
<dbReference type="InterPro" id="IPR056157">
    <property type="entry name" value="TPR_IFT80_172_dom"/>
</dbReference>
<evidence type="ECO:0000313" key="14">
    <source>
        <dbReference type="Proteomes" id="UP000502823"/>
    </source>
</evidence>
<keyword evidence="5" id="KW-0969">Cilium</keyword>
<dbReference type="GO" id="GO:0036064">
    <property type="term" value="C:ciliary basal body"/>
    <property type="evidence" value="ECO:0007669"/>
    <property type="project" value="TreeGrafter"/>
</dbReference>
<evidence type="ECO:0000256" key="6">
    <source>
        <dbReference type="ARBA" id="ARBA00023273"/>
    </source>
</evidence>
<dbReference type="InParanoid" id="A0A6L2PMC5"/>
<sequence>MVLKLGRTYPLGLQDTFSGDARRVSLCRKYSPDPRRYSNARRRRIWPCSSTLRRSVVQVCRDAARMSLYFDSKVRSPDPGCININLEWHEKHPLLAVSSYSQDRGGFVTIYDDLGDPLPDVVWPQHTVAQVTALAWHPTKKLLVTGWENGELRAWAGDPEFVSVQSVHQAPITILQWSNLGGRLVSGDAAGSLVGSKVDARGHILMVFHHELKDPLTHIAFQQNPKHTPQGLDINGLAKAAVAGDERALDLFSGWRPRTAGQRFSLHSGQGDNLCFYTGAISGALFYFTEDGTCTEVLNTEGVPLKKILYHEHKDNLIVMTEDLNVGQFQVNSNGQVTEIMKVKLSGRSQDASMVWAGPGLLAVITGDLAVRCWDLDTGESYLLDAEPLSSAPSASDSSAGASNVPTEVFTSLAFCPQKGILSAGTNVGAIVMWRFLVGDASGRDAVQTRRSGSPASADPTQNWLREPPCSVRGTVKHLTWCQSQPILAVNTITAVFELREQELCAHYGKLVSAVQVSPSQLVVEVEMKEERGTHHTLELSTDLQVKGVAVTSDHVALWSSKTLVVYQLITEGLGEDTRITSSFPCEVESAFVHDQSLLILEDEQSAVQVRTFQGTIKQMLPTSDIEGRPIGMELCGSFLTVTTAAGWIKIWDLSRREAKLLSNPKNLEEAIDDFGEIIMATCNSSGTKVSITIAKSNFLPDPKLFVWDIESDNLQYFNLATGKLDIHDDEDAEASPAKLLYRNTTGTSQDVSGRFVLSHQWDEEQPRLLVCEAKLLPKSGNRKISMPFTEPIPGASSSRRGSSSTMTMLEPSGTDKNGKVITKKLFALLIFQGSKTLPGTVERLIMRDFEGLQNCNKSTCDAVLDFSYNLSTGNMDEAFRAIKTISSEAVWKSLARMCVKTKRLDVAFVCLGHMKHARGAMAVREAMKEPELEARVAMLAIQLGLVEEAERLYASCGRWDLLNQMYQAAGEWDRALTIAEEKDRIHLRTTYFNYASHLEAKGDFMGATHMYEKADAHRSQVPRMLLDDQQALEQYVLKSKDLQLVKWWGQYMESIGNMDQAVQYYEEAKDYFSLVREQGMEVQLWNMALLAGPREQLEAAQYFESCDTSLQDKAVMLYHRAGMQHKALDLAFKTEQTSALQYIAENLDATSDPAVVQKCARFFVENGQYEKAVNLLAVGKQYVEALALCVEHNIPVTEDLAEKLTMSKGEGDEATRVHILEKVAESALAQGNYHLATKKFTQAGSKVAAMKALLKSGDTEKIVFFANVSRQREIYVMAANYLQSLDWQSQPEVLKNIVAFYSKGRASDLLANFYVACAQVEVDEYQNYEKALGALGEAGRCLAKVTTPRDPVQHQRVLDNLNTRMTLVKRFVDIRRVADRGDRETAVSQCRQLLQHSGDLDAAGVRVGDIYALMVDTVMASGDFRGAQQLVEEFRRAAGPGVNLAYYLSSSTLDKLARELGMPISASFGSGEKVRGGPVRQGRVTGQDEPLDEEVDIVEEEEVVGGGTNSPAHVFKNGQAYAI</sequence>
<dbReference type="Pfam" id="PF24760">
    <property type="entry name" value="TPR_IF140_C"/>
    <property type="match status" value="1"/>
</dbReference>
<accession>A0A6L2PMC5</accession>
<protein>
    <submittedName>
        <fullName evidence="13">Uncharacterized protein</fullName>
    </submittedName>
</protein>
<dbReference type="GO" id="GO:0035721">
    <property type="term" value="P:intraciliary retrograde transport"/>
    <property type="evidence" value="ECO:0007669"/>
    <property type="project" value="TreeGrafter"/>
</dbReference>
<dbReference type="InterPro" id="IPR056168">
    <property type="entry name" value="TPR_IF140/IFT172/WDR19"/>
</dbReference>
<evidence type="ECO:0000259" key="8">
    <source>
        <dbReference type="Pfam" id="PF23383"/>
    </source>
</evidence>
<proteinExistence type="predicted"/>
<keyword evidence="3" id="KW-0677">Repeat</keyword>
<dbReference type="InterPro" id="IPR015943">
    <property type="entry name" value="WD40/YVTN_repeat-like_dom_sf"/>
</dbReference>
<keyword evidence="2" id="KW-0853">WD repeat</keyword>
<dbReference type="OrthoDB" id="10258787at2759"/>
<evidence type="ECO:0000313" key="13">
    <source>
        <dbReference type="EMBL" id="GFG31708.1"/>
    </source>
</evidence>
<dbReference type="GO" id="GO:0005930">
    <property type="term" value="C:axoneme"/>
    <property type="evidence" value="ECO:0007669"/>
    <property type="project" value="TreeGrafter"/>
</dbReference>
<feature type="region of interest" description="Disordered" evidence="7">
    <location>
        <begin position="787"/>
        <end position="815"/>
    </location>
</feature>
<dbReference type="GO" id="GO:0030991">
    <property type="term" value="C:intraciliary transport particle A"/>
    <property type="evidence" value="ECO:0007669"/>
    <property type="project" value="TreeGrafter"/>
</dbReference>
<evidence type="ECO:0000256" key="1">
    <source>
        <dbReference type="ARBA" id="ARBA00004138"/>
    </source>
</evidence>
<dbReference type="PANTHER" id="PTHR15722:SF7">
    <property type="entry name" value="INTRAFLAGELLAR TRANSPORT PROTEIN 140 HOMOLOG"/>
    <property type="match status" value="1"/>
</dbReference>
<evidence type="ECO:0000256" key="3">
    <source>
        <dbReference type="ARBA" id="ARBA00022737"/>
    </source>
</evidence>
<dbReference type="InterPro" id="IPR056154">
    <property type="entry name" value="Beta-prop_IFT140_1st"/>
</dbReference>
<keyword evidence="14" id="KW-1185">Reference proteome</keyword>
<dbReference type="SUPFAM" id="SSF50978">
    <property type="entry name" value="WD40 repeat-like"/>
    <property type="match status" value="1"/>
</dbReference>
<keyword evidence="6" id="KW-0966">Cell projection</keyword>
<evidence type="ECO:0000259" key="11">
    <source>
        <dbReference type="Pfam" id="PF24760"/>
    </source>
</evidence>
<dbReference type="InterPro" id="IPR036322">
    <property type="entry name" value="WD40_repeat_dom_sf"/>
</dbReference>
<feature type="domain" description="IF140 C-terminal TPR" evidence="11">
    <location>
        <begin position="1309"/>
        <end position="1435"/>
    </location>
</feature>
<name>A0A6L2PMC5_COPFO</name>
<feature type="compositionally biased region" description="Polar residues" evidence="7">
    <location>
        <begin position="449"/>
        <end position="464"/>
    </location>
</feature>
<dbReference type="Gene3D" id="2.130.10.10">
    <property type="entry name" value="YVTN repeat-like/Quinoprotein amine dehydrogenase"/>
    <property type="match status" value="2"/>
</dbReference>
<dbReference type="Pfam" id="PF23387">
    <property type="entry name" value="TPR_IFT80_172"/>
    <property type="match status" value="1"/>
</dbReference>
<dbReference type="InterPro" id="IPR001680">
    <property type="entry name" value="WD40_rpt"/>
</dbReference>
<feature type="domain" description="IF140/IFT172/WDR19 TPR" evidence="12">
    <location>
        <begin position="1075"/>
        <end position="1301"/>
    </location>
</feature>
<comment type="subcellular location">
    <subcellularLocation>
        <location evidence="1">Cell projection</location>
        <location evidence="1">Cilium</location>
    </subcellularLocation>
</comment>
<dbReference type="SUPFAM" id="SSF101898">
    <property type="entry name" value="NHL repeat"/>
    <property type="match status" value="1"/>
</dbReference>
<dbReference type="Pfam" id="PF23385">
    <property type="entry name" value="Beta-prop_IFT140_2nd"/>
    <property type="match status" value="1"/>
</dbReference>
<dbReference type="Pfam" id="PF24762">
    <property type="entry name" value="TPR_IF140-IFT172"/>
    <property type="match status" value="1"/>
</dbReference>
<evidence type="ECO:0000259" key="12">
    <source>
        <dbReference type="Pfam" id="PF24762"/>
    </source>
</evidence>
<dbReference type="SMART" id="SM00320">
    <property type="entry name" value="WD40"/>
    <property type="match status" value="3"/>
</dbReference>
<reference evidence="14" key="1">
    <citation type="submission" date="2020-01" db="EMBL/GenBank/DDBJ databases">
        <title>Draft genome sequence of the Termite Coptotermes fromosanus.</title>
        <authorList>
            <person name="Itakura S."/>
            <person name="Yosikawa Y."/>
            <person name="Umezawa K."/>
        </authorList>
    </citation>
    <scope>NUCLEOTIDE SEQUENCE [LARGE SCALE GENOMIC DNA]</scope>
</reference>
<organism evidence="13 14">
    <name type="scientific">Coptotermes formosanus</name>
    <name type="common">Formosan subterranean termite</name>
    <dbReference type="NCBI Taxonomy" id="36987"/>
    <lineage>
        <taxon>Eukaryota</taxon>
        <taxon>Metazoa</taxon>
        <taxon>Ecdysozoa</taxon>
        <taxon>Arthropoda</taxon>
        <taxon>Hexapoda</taxon>
        <taxon>Insecta</taxon>
        <taxon>Pterygota</taxon>
        <taxon>Neoptera</taxon>
        <taxon>Polyneoptera</taxon>
        <taxon>Dictyoptera</taxon>
        <taxon>Blattodea</taxon>
        <taxon>Blattoidea</taxon>
        <taxon>Termitoidae</taxon>
        <taxon>Rhinotermitidae</taxon>
        <taxon>Coptotermes</taxon>
    </lineage>
</organism>
<gene>
    <name evidence="13" type="ORF">Cfor_04846</name>
</gene>
<evidence type="ECO:0000259" key="10">
    <source>
        <dbReference type="Pfam" id="PF23387"/>
    </source>
</evidence>
<evidence type="ECO:0000259" key="9">
    <source>
        <dbReference type="Pfam" id="PF23385"/>
    </source>
</evidence>
<dbReference type="InterPro" id="IPR011990">
    <property type="entry name" value="TPR-like_helical_dom_sf"/>
</dbReference>
<dbReference type="SUPFAM" id="SSF48452">
    <property type="entry name" value="TPR-like"/>
    <property type="match status" value="1"/>
</dbReference>
<dbReference type="InterPro" id="IPR056156">
    <property type="entry name" value="TPR_IF140_C"/>
</dbReference>
<evidence type="ECO:0000256" key="4">
    <source>
        <dbReference type="ARBA" id="ARBA00022803"/>
    </source>
</evidence>
<feature type="domain" description="IFT80/172/WDR35 TPR" evidence="10">
    <location>
        <begin position="891"/>
        <end position="999"/>
    </location>
</feature>
<evidence type="ECO:0000256" key="5">
    <source>
        <dbReference type="ARBA" id="ARBA00023069"/>
    </source>
</evidence>